<gene>
    <name evidence="2" type="ORF">ETSY2_27675</name>
</gene>
<dbReference type="InterPro" id="IPR043519">
    <property type="entry name" value="NT_sf"/>
</dbReference>
<protein>
    <recommendedName>
        <fullName evidence="1">RelA/SpoT domain-containing protein</fullName>
    </recommendedName>
</protein>
<dbReference type="PANTHER" id="PTHR41773:SF1">
    <property type="entry name" value="RELA_SPOT DOMAIN-CONTAINING PROTEIN"/>
    <property type="match status" value="1"/>
</dbReference>
<dbReference type="AlphaFoldDB" id="W4M4S2"/>
<dbReference type="PANTHER" id="PTHR41773">
    <property type="entry name" value="GTP PYROPHOSPHATASE-RELATED"/>
    <property type="match status" value="1"/>
</dbReference>
<evidence type="ECO:0000313" key="3">
    <source>
        <dbReference type="Proteomes" id="UP000019140"/>
    </source>
</evidence>
<comment type="caution">
    <text evidence="2">The sequence shown here is derived from an EMBL/GenBank/DDBJ whole genome shotgun (WGS) entry which is preliminary data.</text>
</comment>
<dbReference type="CDD" id="cd05399">
    <property type="entry name" value="NT_Rel-Spo_like"/>
    <property type="match status" value="1"/>
</dbReference>
<proteinExistence type="predicted"/>
<feature type="domain" description="RelA/SpoT" evidence="1">
    <location>
        <begin position="55"/>
        <end position="201"/>
    </location>
</feature>
<accession>W4M4S2</accession>
<keyword evidence="3" id="KW-1185">Reference proteome</keyword>
<organism evidence="2 3">
    <name type="scientific">Candidatus Entotheonella gemina</name>
    <dbReference type="NCBI Taxonomy" id="1429439"/>
    <lineage>
        <taxon>Bacteria</taxon>
        <taxon>Pseudomonadati</taxon>
        <taxon>Nitrospinota/Tectimicrobiota group</taxon>
        <taxon>Candidatus Tectimicrobiota</taxon>
        <taxon>Candidatus Entotheonellia</taxon>
        <taxon>Candidatus Entotheonellales</taxon>
        <taxon>Candidatus Entotheonellaceae</taxon>
        <taxon>Candidatus Entotheonella</taxon>
    </lineage>
</organism>
<dbReference type="HOGENOM" id="CLU_049162_1_1_7"/>
<reference evidence="2 3" key="1">
    <citation type="journal article" date="2014" name="Nature">
        <title>An environmental bacterial taxon with a large and distinct metabolic repertoire.</title>
        <authorList>
            <person name="Wilson M.C."/>
            <person name="Mori T."/>
            <person name="Ruckert C."/>
            <person name="Uria A.R."/>
            <person name="Helf M.J."/>
            <person name="Takada K."/>
            <person name="Gernert C."/>
            <person name="Steffens U.A."/>
            <person name="Heycke N."/>
            <person name="Schmitt S."/>
            <person name="Rinke C."/>
            <person name="Helfrich E.J."/>
            <person name="Brachmann A.O."/>
            <person name="Gurgui C."/>
            <person name="Wakimoto T."/>
            <person name="Kracht M."/>
            <person name="Crusemann M."/>
            <person name="Hentschel U."/>
            <person name="Abe I."/>
            <person name="Matsunaga S."/>
            <person name="Kalinowski J."/>
            <person name="Takeyama H."/>
            <person name="Piel J."/>
        </authorList>
    </citation>
    <scope>NUCLEOTIDE SEQUENCE [LARGE SCALE GENOMIC DNA]</scope>
    <source>
        <strain evidence="3">TSY2</strain>
    </source>
</reference>
<evidence type="ECO:0000313" key="2">
    <source>
        <dbReference type="EMBL" id="ETX04642.1"/>
    </source>
</evidence>
<dbReference type="GO" id="GO:0015969">
    <property type="term" value="P:guanosine tetraphosphate metabolic process"/>
    <property type="evidence" value="ECO:0007669"/>
    <property type="project" value="InterPro"/>
</dbReference>
<name>W4M4S2_9BACT</name>
<dbReference type="SUPFAM" id="SSF81301">
    <property type="entry name" value="Nucleotidyltransferase"/>
    <property type="match status" value="1"/>
</dbReference>
<dbReference type="SMART" id="SM00954">
    <property type="entry name" value="RelA_SpoT"/>
    <property type="match status" value="1"/>
</dbReference>
<dbReference type="Gene3D" id="3.30.460.10">
    <property type="entry name" value="Beta Polymerase, domain 2"/>
    <property type="match status" value="1"/>
</dbReference>
<dbReference type="Proteomes" id="UP000019140">
    <property type="component" value="Unassembled WGS sequence"/>
</dbReference>
<dbReference type="InterPro" id="IPR007685">
    <property type="entry name" value="RelA_SpoT"/>
</dbReference>
<sequence length="240" mass="28079">MPRPIKLNQQECRRIDRAVEYFIKNRGHFEAFAQGLMANFINHAELTSCIHFIKHRIKDADHLREKLMRKALDAKRESRAEVIDESNLFHKITDLAGIRIIHLHTEQMREIHRLIMSILDEQQLQLAEIPIANCWDVEYESLFRDFGLQAESRESMYTTVHYVIVANQRTHITCELQVRTLMDEVWGEVSHRVNYPHNSPSIVCQDQLKVLARLTSGCTRLVDSIFKSHQEAHSLGSEIR</sequence>
<dbReference type="EMBL" id="AZHX01001172">
    <property type="protein sequence ID" value="ETX04642.1"/>
    <property type="molecule type" value="Genomic_DNA"/>
</dbReference>
<evidence type="ECO:0000259" key="1">
    <source>
        <dbReference type="SMART" id="SM00954"/>
    </source>
</evidence>
<dbReference type="Pfam" id="PF04607">
    <property type="entry name" value="RelA_SpoT"/>
    <property type="match status" value="1"/>
</dbReference>